<evidence type="ECO:0000313" key="11">
    <source>
        <dbReference type="EnsemblMetazoa" id="CapteP22128"/>
    </source>
</evidence>
<feature type="compositionally biased region" description="Polar residues" evidence="7">
    <location>
        <begin position="447"/>
        <end position="456"/>
    </location>
</feature>
<dbReference type="InterPro" id="IPR037191">
    <property type="entry name" value="VPS9_dom_sf"/>
</dbReference>
<comment type="similarity">
    <text evidence="2">Belongs to the GAPVD1 family.</text>
</comment>
<feature type="compositionally biased region" description="Polar residues" evidence="7">
    <location>
        <begin position="1009"/>
        <end position="1037"/>
    </location>
</feature>
<dbReference type="FunFam" id="1.20.1050.80:FF:000001">
    <property type="entry name" value="GTPase-activating protein and VPS9 domain-containing protein 1 isoform X1"/>
    <property type="match status" value="1"/>
</dbReference>
<dbReference type="GO" id="GO:0051049">
    <property type="term" value="P:regulation of transport"/>
    <property type="evidence" value="ECO:0007669"/>
    <property type="project" value="UniProtKB-ARBA"/>
</dbReference>
<feature type="domain" description="VPS9" evidence="9">
    <location>
        <begin position="1389"/>
        <end position="1520"/>
    </location>
</feature>
<dbReference type="InterPro" id="IPR041545">
    <property type="entry name" value="DUF5601"/>
</dbReference>
<dbReference type="Gene3D" id="1.20.1050.80">
    <property type="entry name" value="VPS9 domain"/>
    <property type="match status" value="1"/>
</dbReference>
<feature type="non-terminal residue" evidence="10">
    <location>
        <position position="1"/>
    </location>
</feature>
<dbReference type="GO" id="GO:0005829">
    <property type="term" value="C:cytosol"/>
    <property type="evidence" value="ECO:0007669"/>
    <property type="project" value="TreeGrafter"/>
</dbReference>
<dbReference type="Pfam" id="PF02204">
    <property type="entry name" value="VPS9"/>
    <property type="match status" value="1"/>
</dbReference>
<dbReference type="HOGENOM" id="CLU_002165_1_0_1"/>
<dbReference type="OMA" id="ENHEIML"/>
<dbReference type="GO" id="GO:0030139">
    <property type="term" value="C:endocytic vesicle"/>
    <property type="evidence" value="ECO:0007669"/>
    <property type="project" value="TreeGrafter"/>
</dbReference>
<dbReference type="FunCoup" id="R7V9F8">
    <property type="interactions" value="2221"/>
</dbReference>
<feature type="compositionally biased region" description="Polar residues" evidence="7">
    <location>
        <begin position="854"/>
        <end position="865"/>
    </location>
</feature>
<feature type="non-terminal residue" evidence="10">
    <location>
        <position position="1520"/>
    </location>
</feature>
<protein>
    <recommendedName>
        <fullName evidence="13">VPS9 domain-containing protein</fullName>
    </recommendedName>
</protein>
<dbReference type="SUPFAM" id="SSF109993">
    <property type="entry name" value="VPS9 domain"/>
    <property type="match status" value="1"/>
</dbReference>
<evidence type="ECO:0000256" key="1">
    <source>
        <dbReference type="ARBA" id="ARBA00004170"/>
    </source>
</evidence>
<evidence type="ECO:0000256" key="3">
    <source>
        <dbReference type="ARBA" id="ARBA00022468"/>
    </source>
</evidence>
<dbReference type="GO" id="GO:0006897">
    <property type="term" value="P:endocytosis"/>
    <property type="evidence" value="ECO:0007669"/>
    <property type="project" value="UniProtKB-KW"/>
</dbReference>
<evidence type="ECO:0000259" key="8">
    <source>
        <dbReference type="PROSITE" id="PS50018"/>
    </source>
</evidence>
<dbReference type="PANTHER" id="PTHR23101:SF25">
    <property type="entry name" value="GTPASE-ACTIVATING PROTEIN AND VPS9 DOMAIN-CONTAINING PROTEIN 1"/>
    <property type="match status" value="1"/>
</dbReference>
<reference evidence="10 12" key="2">
    <citation type="journal article" date="2013" name="Nature">
        <title>Insights into bilaterian evolution from three spiralian genomes.</title>
        <authorList>
            <person name="Simakov O."/>
            <person name="Marletaz F."/>
            <person name="Cho S.J."/>
            <person name="Edsinger-Gonzales E."/>
            <person name="Havlak P."/>
            <person name="Hellsten U."/>
            <person name="Kuo D.H."/>
            <person name="Larsson T."/>
            <person name="Lv J."/>
            <person name="Arendt D."/>
            <person name="Savage R."/>
            <person name="Osoegawa K."/>
            <person name="de Jong P."/>
            <person name="Grimwood J."/>
            <person name="Chapman J.A."/>
            <person name="Shapiro H."/>
            <person name="Aerts A."/>
            <person name="Otillar R.P."/>
            <person name="Terry A.Y."/>
            <person name="Boore J.L."/>
            <person name="Grigoriev I.V."/>
            <person name="Lindberg D.R."/>
            <person name="Seaver E.C."/>
            <person name="Weisblat D.A."/>
            <person name="Putnam N.H."/>
            <person name="Rokhsar D.S."/>
        </authorList>
    </citation>
    <scope>NUCLEOTIDE SEQUENCE</scope>
    <source>
        <strain evidence="10 12">I ESC-2004</strain>
    </source>
</reference>
<feature type="compositionally biased region" description="Pro residues" evidence="7">
    <location>
        <begin position="973"/>
        <end position="985"/>
    </location>
</feature>
<evidence type="ECO:0000313" key="10">
    <source>
        <dbReference type="EMBL" id="ELU12996.1"/>
    </source>
</evidence>
<dbReference type="GO" id="GO:0016020">
    <property type="term" value="C:membrane"/>
    <property type="evidence" value="ECO:0007669"/>
    <property type="project" value="UniProtKB-SubCell"/>
</dbReference>
<evidence type="ECO:0000256" key="6">
    <source>
        <dbReference type="ARBA" id="ARBA00023136"/>
    </source>
</evidence>
<evidence type="ECO:0008006" key="13">
    <source>
        <dbReference type="Google" id="ProtNLM"/>
    </source>
</evidence>
<dbReference type="EnsemblMetazoa" id="CapteT22128">
    <property type="protein sequence ID" value="CapteP22128"/>
    <property type="gene ID" value="CapteG22128"/>
</dbReference>
<dbReference type="GO" id="GO:0005096">
    <property type="term" value="F:GTPase activator activity"/>
    <property type="evidence" value="ECO:0007669"/>
    <property type="project" value="UniProtKB-KW"/>
</dbReference>
<name>R7V9F8_CAPTE</name>
<dbReference type="PANTHER" id="PTHR23101">
    <property type="entry name" value="RAB GDP/GTP EXCHANGE FACTOR"/>
    <property type="match status" value="1"/>
</dbReference>
<dbReference type="SUPFAM" id="SSF48350">
    <property type="entry name" value="GTPase activation domain, GAP"/>
    <property type="match status" value="1"/>
</dbReference>
<accession>R7V9F8</accession>
<dbReference type="EMBL" id="AMQN01005264">
    <property type="status" value="NOT_ANNOTATED_CDS"/>
    <property type="molecule type" value="Genomic_DNA"/>
</dbReference>
<keyword evidence="3" id="KW-0343">GTPase activation</keyword>
<proteinExistence type="inferred from homology"/>
<dbReference type="Gene3D" id="1.10.506.10">
    <property type="entry name" value="GTPase Activation - p120gap, domain 1"/>
    <property type="match status" value="1"/>
</dbReference>
<organism evidence="10">
    <name type="scientific">Capitella teleta</name>
    <name type="common">Polychaete worm</name>
    <dbReference type="NCBI Taxonomy" id="283909"/>
    <lineage>
        <taxon>Eukaryota</taxon>
        <taxon>Metazoa</taxon>
        <taxon>Spiralia</taxon>
        <taxon>Lophotrochozoa</taxon>
        <taxon>Annelida</taxon>
        <taxon>Polychaeta</taxon>
        <taxon>Sedentaria</taxon>
        <taxon>Scolecida</taxon>
        <taxon>Capitellidae</taxon>
        <taxon>Capitella</taxon>
    </lineage>
</organism>
<dbReference type="Pfam" id="PF18151">
    <property type="entry name" value="DUF5601"/>
    <property type="match status" value="1"/>
</dbReference>
<feature type="region of interest" description="Disordered" evidence="7">
    <location>
        <begin position="447"/>
        <end position="510"/>
    </location>
</feature>
<evidence type="ECO:0000256" key="4">
    <source>
        <dbReference type="ARBA" id="ARBA00022583"/>
    </source>
</evidence>
<dbReference type="STRING" id="283909.R7V9F8"/>
<reference evidence="11" key="3">
    <citation type="submission" date="2015-06" db="UniProtKB">
        <authorList>
            <consortium name="EnsemblMetazoa"/>
        </authorList>
    </citation>
    <scope>IDENTIFICATION</scope>
</reference>
<dbReference type="OrthoDB" id="10264848at2759"/>
<keyword evidence="12" id="KW-1185">Reference proteome</keyword>
<dbReference type="Pfam" id="PF00616">
    <property type="entry name" value="RasGAP"/>
    <property type="match status" value="1"/>
</dbReference>
<dbReference type="InterPro" id="IPR003123">
    <property type="entry name" value="VPS9"/>
</dbReference>
<dbReference type="InterPro" id="IPR008936">
    <property type="entry name" value="Rho_GTPase_activation_prot"/>
</dbReference>
<feature type="region of interest" description="Disordered" evidence="7">
    <location>
        <begin position="946"/>
        <end position="986"/>
    </location>
</feature>
<dbReference type="Gene3D" id="1.10.246.120">
    <property type="match status" value="1"/>
</dbReference>
<evidence type="ECO:0000256" key="2">
    <source>
        <dbReference type="ARBA" id="ARBA00008489"/>
    </source>
</evidence>
<dbReference type="PROSITE" id="PS51205">
    <property type="entry name" value="VPS9"/>
    <property type="match status" value="1"/>
</dbReference>
<dbReference type="SMART" id="SM00167">
    <property type="entry name" value="VPS9"/>
    <property type="match status" value="1"/>
</dbReference>
<keyword evidence="6" id="KW-0472">Membrane</keyword>
<sequence length="1520" mass="170996">QHDLVELSRQLKQERLFISSEREQLQQLHTSIGQRSEQLYHVSWIARQQKTILNQLILADKDVTPEVCCQLSNALEATGFKDGYKVLSYHEAKIGEYLKHLRESPRLVASCLVQAEKESHDTLQRLARIAMTGLYGNCVMQEDELYVLQVLKALIDAQLARSDNPRRMLRKGSCAFSLIFKLLNESMFSAKLFLTAALHKPVMQLLMEDEWFYDIDPDRALYRFPPHERKRRFGEPGTDAYAAKTKEYRGLMTDKLVMLAECFINSLKNTMHCFPQSLAWIVSQLFHTLTKQESVTNTEAKAMCADLILALFICPAVCDPEPYGITSDVPISYIARHNLMQVAQIMQVLAIREWEETDSKTRDLYDKFQKGCMSFFLDTLLDTPCTDSPPQTSGSQLPGVGRSAALLTCSDVVEIISFQRNMLTQLAEHNADSKRLVNLLSDVPPNSTLQALQPGTLNGAPPSANCTPQPTPPGTPPSTIKKLNKSMRKEGLFPDPSNEDSSDTERSAPEEDVLVISLGVVADCPGMMSEQKVLEQEIRQRKAKYNSLVPGEDAPVSESEIHLHEKRTRFSLSHDQDSIGMCLFTTIVTICFFLFLATSDNLEAISEAASSHSVGSDMDDNENDNLSDMVSANVSGRGTPNVSGRDTPVSQVESNVGEAEERRAPDLPVIVQKTNREDVTDRFGKFEIKHELVERDDMRSTVSDTWSTDVLASDSEPPEGNQLERLEEVAEEMARQNLLGVQEVRPHLHVCEISETASDAWSTDVLASDTSERQSERLLELEQVSVLRVRDQSRSDQRQSRAREILPSCARLSVKRDTLTTEGGTDRTLIPGSVSQTLLGPTTDWETATTAPTQGSQPLLSTQREDTLASSVSTLVPEQCFLSPDEDMKPSAHDPNALIDLNESTESVHESGGLKLTDLQNQNFSIDSNRLSAAIELFDPLMQDNRRTSDASSLSSAPPPANPFNRLSYQDPPLRPKPMESPPPKIALKLNSLDLTEEVASKGTRHSPRNSSSEQDTDDSSINSGISTTQNGNSSPSVCDPVAASLTSQKITEEDRKDPVKKKTSFFSSFKERLSKGTLILHFSALMPLCALCRCLSCACFHEMPHFTPSINSTSIFAESSDDILAKYRKNVTPPKPEFVAPSSRASDLYDDDSPPAYDPQNLESCKAFTDAKRKLRLVLSTADFHSNINNYVSTTFLRGASENKDNDLVALLKIQLAEAINLQDKDLIAQLHETIRCLRQFDNQEVRKLLRIMREEYRSRSPYIAYLVRCRQGLLSSGAYLDRMLDRIQRDKSVVNKYFLSVLVRLFLQKRERSVVKFVADFQKLTVSDEKADLVEHYLNHTYKRMDEDLVWQVASDWQRDQAKVYIERNIMSHIYTHAMFPNGDGDIMRDQILHEHIKKLSQVIRPSHKDLRIPKVYHGECPWPAAQSEIYMISAYKTPKDKLRCVLRSASTIMNLLRMANEKSVPAADDFMPVFIFVLIKANPSGMLSTVQYVNSFYEKRLAGEEQYWWMQFIAATE</sequence>
<gene>
    <name evidence="10" type="ORF">CAPTEDRAFT_22128</name>
</gene>
<feature type="domain" description="Ras-GAP" evidence="8">
    <location>
        <begin position="147"/>
        <end position="351"/>
    </location>
</feature>
<reference evidence="12" key="1">
    <citation type="submission" date="2012-12" db="EMBL/GenBank/DDBJ databases">
        <authorList>
            <person name="Hellsten U."/>
            <person name="Grimwood J."/>
            <person name="Chapman J.A."/>
            <person name="Shapiro H."/>
            <person name="Aerts A."/>
            <person name="Otillar R.P."/>
            <person name="Terry A.Y."/>
            <person name="Boore J.L."/>
            <person name="Simakov O."/>
            <person name="Marletaz F."/>
            <person name="Cho S.-J."/>
            <person name="Edsinger-Gonzales E."/>
            <person name="Havlak P."/>
            <person name="Kuo D.-H."/>
            <person name="Larsson T."/>
            <person name="Lv J."/>
            <person name="Arendt D."/>
            <person name="Savage R."/>
            <person name="Osoegawa K."/>
            <person name="de Jong P."/>
            <person name="Lindberg D.R."/>
            <person name="Seaver E.C."/>
            <person name="Weisblat D.A."/>
            <person name="Putnam N.H."/>
            <person name="Grigoriev I.V."/>
            <person name="Rokhsar D.S."/>
        </authorList>
    </citation>
    <scope>NUCLEOTIDE SEQUENCE</scope>
    <source>
        <strain evidence="12">I ESC-2004</strain>
    </source>
</reference>
<feature type="region of interest" description="Disordered" evidence="7">
    <location>
        <begin position="998"/>
        <end position="1041"/>
    </location>
</feature>
<keyword evidence="4" id="KW-0254">Endocytosis</keyword>
<dbReference type="GO" id="GO:0031267">
    <property type="term" value="F:small GTPase binding"/>
    <property type="evidence" value="ECO:0007669"/>
    <property type="project" value="TreeGrafter"/>
</dbReference>
<comment type="subcellular location">
    <subcellularLocation>
        <location evidence="1">Membrane</location>
        <topology evidence="1">Peripheral membrane protein</topology>
    </subcellularLocation>
</comment>
<dbReference type="InterPro" id="IPR001936">
    <property type="entry name" value="RasGAP_dom"/>
</dbReference>
<feature type="region of interest" description="Disordered" evidence="7">
    <location>
        <begin position="817"/>
        <end position="865"/>
    </location>
</feature>
<evidence type="ECO:0000256" key="7">
    <source>
        <dbReference type="SAM" id="MobiDB-lite"/>
    </source>
</evidence>
<dbReference type="EMBL" id="KB295566">
    <property type="protein sequence ID" value="ELU12996.1"/>
    <property type="molecule type" value="Genomic_DNA"/>
</dbReference>
<dbReference type="CDD" id="cd05129">
    <property type="entry name" value="RasGAP_RAP6"/>
    <property type="match status" value="1"/>
</dbReference>
<dbReference type="InterPro" id="IPR045046">
    <property type="entry name" value="Vps9-like"/>
</dbReference>
<evidence type="ECO:0000256" key="5">
    <source>
        <dbReference type="ARBA" id="ARBA00022658"/>
    </source>
</evidence>
<evidence type="ECO:0000259" key="9">
    <source>
        <dbReference type="PROSITE" id="PS51205"/>
    </source>
</evidence>
<feature type="compositionally biased region" description="Low complexity" evidence="7">
    <location>
        <begin position="841"/>
        <end position="853"/>
    </location>
</feature>
<dbReference type="Proteomes" id="UP000014760">
    <property type="component" value="Unassembled WGS sequence"/>
</dbReference>
<dbReference type="PROSITE" id="PS50018">
    <property type="entry name" value="RAS_GTPASE_ACTIV_2"/>
    <property type="match status" value="1"/>
</dbReference>
<dbReference type="GO" id="GO:0005085">
    <property type="term" value="F:guanyl-nucleotide exchange factor activity"/>
    <property type="evidence" value="ECO:0007669"/>
    <property type="project" value="UniProtKB-KW"/>
</dbReference>
<keyword evidence="5" id="KW-0344">Guanine-nucleotide releasing factor</keyword>
<evidence type="ECO:0000313" key="12">
    <source>
        <dbReference type="Proteomes" id="UP000014760"/>
    </source>
</evidence>